<organism evidence="2 3">
    <name type="scientific">Catenulispora pinistramenti</name>
    <dbReference type="NCBI Taxonomy" id="2705254"/>
    <lineage>
        <taxon>Bacteria</taxon>
        <taxon>Bacillati</taxon>
        <taxon>Actinomycetota</taxon>
        <taxon>Actinomycetes</taxon>
        <taxon>Catenulisporales</taxon>
        <taxon>Catenulisporaceae</taxon>
        <taxon>Catenulispora</taxon>
    </lineage>
</organism>
<reference evidence="2 3" key="1">
    <citation type="submission" date="2020-02" db="EMBL/GenBank/DDBJ databases">
        <title>Acidophilic actinobacteria isolated from forest soil.</title>
        <authorList>
            <person name="Golinska P."/>
        </authorList>
    </citation>
    <scope>NUCLEOTIDE SEQUENCE [LARGE SCALE GENOMIC DNA]</scope>
    <source>
        <strain evidence="2 3">NL8</strain>
    </source>
</reference>
<sequence>MESKVSNTVSGGNQYAPVVQSGEITNLTFTATPAPAPAAPANPQVQHNTASDDGTIYAVGNGDLHVHHHHGGEDPAQ</sequence>
<keyword evidence="3" id="KW-1185">Reference proteome</keyword>
<accession>A0ABS5KQ35</accession>
<comment type="caution">
    <text evidence="2">The sequence shown here is derived from an EMBL/GenBank/DDBJ whole genome shotgun (WGS) entry which is preliminary data.</text>
</comment>
<dbReference type="RefSeq" id="WP_212009711.1">
    <property type="nucleotide sequence ID" value="NZ_JAAFYZ010000042.1"/>
</dbReference>
<proteinExistence type="predicted"/>
<evidence type="ECO:0000313" key="2">
    <source>
        <dbReference type="EMBL" id="MBS2548136.1"/>
    </source>
</evidence>
<gene>
    <name evidence="2" type="ORF">KGQ19_14810</name>
</gene>
<feature type="compositionally biased region" description="Polar residues" evidence="1">
    <location>
        <begin position="43"/>
        <end position="52"/>
    </location>
</feature>
<protein>
    <submittedName>
        <fullName evidence="2">Uncharacterized protein</fullName>
    </submittedName>
</protein>
<feature type="region of interest" description="Disordered" evidence="1">
    <location>
        <begin position="30"/>
        <end position="77"/>
    </location>
</feature>
<evidence type="ECO:0000256" key="1">
    <source>
        <dbReference type="SAM" id="MobiDB-lite"/>
    </source>
</evidence>
<evidence type="ECO:0000313" key="3">
    <source>
        <dbReference type="Proteomes" id="UP000730482"/>
    </source>
</evidence>
<name>A0ABS5KQ35_9ACTN</name>
<dbReference type="Proteomes" id="UP000730482">
    <property type="component" value="Unassembled WGS sequence"/>
</dbReference>
<dbReference type="EMBL" id="JAAFYZ010000042">
    <property type="protein sequence ID" value="MBS2548136.1"/>
    <property type="molecule type" value="Genomic_DNA"/>
</dbReference>